<name>A0A9P5Y4T4_9AGAR</name>
<feature type="compositionally biased region" description="Polar residues" evidence="1">
    <location>
        <begin position="77"/>
        <end position="88"/>
    </location>
</feature>
<sequence length="210" mass="22921">MVISLVLLLGLLVYVSWYRRKFGKRERNLEAQYDLRRHANKILSPEVATTSYSVATVGSYPSVVPSQPFILASAPSERSFQPHENTTGGPVIMSYNPDIPQQTNSESNHSITSASNTNSSHPSKCITNSTSPRVNRAPLRKGVTELPVTAGQFLEAVSENELRSNRRIVKGRPQDFGSSSGLPPSATSGSQELGGLPPDYDQAIEPYHPK</sequence>
<accession>A0A9P5Y4T4</accession>
<keyword evidence="3" id="KW-1185">Reference proteome</keyword>
<feature type="region of interest" description="Disordered" evidence="1">
    <location>
        <begin position="77"/>
        <end position="139"/>
    </location>
</feature>
<feature type="compositionally biased region" description="Polar residues" evidence="1">
    <location>
        <begin position="99"/>
        <end position="133"/>
    </location>
</feature>
<evidence type="ECO:0000313" key="2">
    <source>
        <dbReference type="EMBL" id="KAF9462268.1"/>
    </source>
</evidence>
<reference evidence="2" key="1">
    <citation type="submission" date="2020-11" db="EMBL/GenBank/DDBJ databases">
        <authorList>
            <consortium name="DOE Joint Genome Institute"/>
            <person name="Ahrendt S."/>
            <person name="Riley R."/>
            <person name="Andreopoulos W."/>
            <person name="Labutti K."/>
            <person name="Pangilinan J."/>
            <person name="Ruiz-Duenas F.J."/>
            <person name="Barrasa J.M."/>
            <person name="Sanchez-Garcia M."/>
            <person name="Camarero S."/>
            <person name="Miyauchi S."/>
            <person name="Serrano A."/>
            <person name="Linde D."/>
            <person name="Babiker R."/>
            <person name="Drula E."/>
            <person name="Ayuso-Fernandez I."/>
            <person name="Pacheco R."/>
            <person name="Padilla G."/>
            <person name="Ferreira P."/>
            <person name="Barriuso J."/>
            <person name="Kellner H."/>
            <person name="Castanera R."/>
            <person name="Alfaro M."/>
            <person name="Ramirez L."/>
            <person name="Pisabarro A.G."/>
            <person name="Kuo A."/>
            <person name="Tritt A."/>
            <person name="Lipzen A."/>
            <person name="He G."/>
            <person name="Yan M."/>
            <person name="Ng V."/>
            <person name="Cullen D."/>
            <person name="Martin F."/>
            <person name="Rosso M.-N."/>
            <person name="Henrissat B."/>
            <person name="Hibbett D."/>
            <person name="Martinez A.T."/>
            <person name="Grigoriev I.V."/>
        </authorList>
    </citation>
    <scope>NUCLEOTIDE SEQUENCE</scope>
    <source>
        <strain evidence="2">CBS 247.69</strain>
    </source>
</reference>
<comment type="caution">
    <text evidence="2">The sequence shown here is derived from an EMBL/GenBank/DDBJ whole genome shotgun (WGS) entry which is preliminary data.</text>
</comment>
<organism evidence="2 3">
    <name type="scientific">Collybia nuda</name>
    <dbReference type="NCBI Taxonomy" id="64659"/>
    <lineage>
        <taxon>Eukaryota</taxon>
        <taxon>Fungi</taxon>
        <taxon>Dikarya</taxon>
        <taxon>Basidiomycota</taxon>
        <taxon>Agaricomycotina</taxon>
        <taxon>Agaricomycetes</taxon>
        <taxon>Agaricomycetidae</taxon>
        <taxon>Agaricales</taxon>
        <taxon>Tricholomatineae</taxon>
        <taxon>Clitocybaceae</taxon>
        <taxon>Collybia</taxon>
    </lineage>
</organism>
<dbReference type="Proteomes" id="UP000807353">
    <property type="component" value="Unassembled WGS sequence"/>
</dbReference>
<gene>
    <name evidence="2" type="ORF">BDZ94DRAFT_733852</name>
</gene>
<dbReference type="AlphaFoldDB" id="A0A9P5Y4T4"/>
<feature type="region of interest" description="Disordered" evidence="1">
    <location>
        <begin position="168"/>
        <end position="210"/>
    </location>
</feature>
<evidence type="ECO:0000256" key="1">
    <source>
        <dbReference type="SAM" id="MobiDB-lite"/>
    </source>
</evidence>
<dbReference type="EMBL" id="MU150273">
    <property type="protein sequence ID" value="KAF9462268.1"/>
    <property type="molecule type" value="Genomic_DNA"/>
</dbReference>
<feature type="compositionally biased region" description="Polar residues" evidence="1">
    <location>
        <begin position="176"/>
        <end position="191"/>
    </location>
</feature>
<protein>
    <submittedName>
        <fullName evidence="2">Uncharacterized protein</fullName>
    </submittedName>
</protein>
<proteinExistence type="predicted"/>
<evidence type="ECO:0000313" key="3">
    <source>
        <dbReference type="Proteomes" id="UP000807353"/>
    </source>
</evidence>
<dbReference type="OrthoDB" id="2564234at2759"/>